<dbReference type="AlphaFoldDB" id="A0A3D9S501"/>
<dbReference type="InterPro" id="IPR036156">
    <property type="entry name" value="Beta-gal/glucu_dom_sf"/>
</dbReference>
<keyword evidence="8" id="KW-1185">Reference proteome</keyword>
<dbReference type="InterPro" id="IPR008979">
    <property type="entry name" value="Galactose-bd-like_sf"/>
</dbReference>
<dbReference type="SUPFAM" id="SSF51445">
    <property type="entry name" value="(Trans)glycosidases"/>
    <property type="match status" value="1"/>
</dbReference>
<gene>
    <name evidence="7" type="ORF">A8990_11275</name>
</gene>
<comment type="caution">
    <text evidence="7">The sequence shown here is derived from an EMBL/GenBank/DDBJ whole genome shotgun (WGS) entry which is preliminary data.</text>
</comment>
<dbReference type="Gene3D" id="3.20.20.80">
    <property type="entry name" value="Glycosidases"/>
    <property type="match status" value="1"/>
</dbReference>
<feature type="domain" description="Glycoside hydrolase family 2 immunoglobulin-like beta-sandwich" evidence="4">
    <location>
        <begin position="235"/>
        <end position="349"/>
    </location>
</feature>
<organism evidence="7 8">
    <name type="scientific">Paenibacillus taihuensis</name>
    <dbReference type="NCBI Taxonomy" id="1156355"/>
    <lineage>
        <taxon>Bacteria</taxon>
        <taxon>Bacillati</taxon>
        <taxon>Bacillota</taxon>
        <taxon>Bacilli</taxon>
        <taxon>Bacillales</taxon>
        <taxon>Paenibacillaceae</taxon>
        <taxon>Paenibacillus</taxon>
    </lineage>
</organism>
<comment type="similarity">
    <text evidence="1">Belongs to the glycosyl hydrolase 2 family.</text>
</comment>
<dbReference type="InterPro" id="IPR051913">
    <property type="entry name" value="GH2_Domain-Containing"/>
</dbReference>
<dbReference type="Gene3D" id="2.60.40.10">
    <property type="entry name" value="Immunoglobulins"/>
    <property type="match status" value="1"/>
</dbReference>
<dbReference type="SUPFAM" id="SSF49785">
    <property type="entry name" value="Galactose-binding domain-like"/>
    <property type="match status" value="1"/>
</dbReference>
<dbReference type="Pfam" id="PF00703">
    <property type="entry name" value="Glyco_hydro_2"/>
    <property type="match status" value="1"/>
</dbReference>
<evidence type="ECO:0000259" key="6">
    <source>
        <dbReference type="Pfam" id="PF02837"/>
    </source>
</evidence>
<dbReference type="PRINTS" id="PR00132">
    <property type="entry name" value="GLHYDRLASE2"/>
</dbReference>
<keyword evidence="3" id="KW-0326">Glycosidase</keyword>
<evidence type="ECO:0000313" key="7">
    <source>
        <dbReference type="EMBL" id="REE85346.1"/>
    </source>
</evidence>
<dbReference type="InterPro" id="IPR006101">
    <property type="entry name" value="Glyco_hydro_2"/>
</dbReference>
<dbReference type="GO" id="GO:0004553">
    <property type="term" value="F:hydrolase activity, hydrolyzing O-glycosyl compounds"/>
    <property type="evidence" value="ECO:0007669"/>
    <property type="project" value="InterPro"/>
</dbReference>
<dbReference type="Proteomes" id="UP000256304">
    <property type="component" value="Unassembled WGS sequence"/>
</dbReference>
<dbReference type="SUPFAM" id="SSF49303">
    <property type="entry name" value="beta-Galactosidase/glucuronidase domain"/>
    <property type="match status" value="1"/>
</dbReference>
<dbReference type="InterPro" id="IPR006103">
    <property type="entry name" value="Glyco_hydro_2_cat"/>
</dbReference>
<dbReference type="EMBL" id="QTTN01000012">
    <property type="protein sequence ID" value="REE85346.1"/>
    <property type="molecule type" value="Genomic_DNA"/>
</dbReference>
<evidence type="ECO:0000256" key="3">
    <source>
        <dbReference type="ARBA" id="ARBA00023295"/>
    </source>
</evidence>
<dbReference type="OrthoDB" id="9762066at2"/>
<dbReference type="Pfam" id="PF02836">
    <property type="entry name" value="Glyco_hydro_2_C"/>
    <property type="match status" value="1"/>
</dbReference>
<sequence>MNQQSMTYTGIRTTFSLQQQDGVHIPIQNGIPVPSFDPQERLKLDLAGEWRKQRFEADHDFSMAQRDERWIDQAREEAAGRTEADYNDSSWETIMLPRPENGLKGIEAAGSSETYENGVWYRRTFKLDEQWKDKAVTLHALSISYVADIWVNGLWIGYHEGGFAPFAIDLTRYVCFDNDNTIVIRVDNPPWGSRSDMIPATVGTDFFNYTGVIHDLYLSGSEACHIARVDSVPLDTEGNVRFTAIIENRSNVPATVELQGALFEADQQAEAFLGSPYASKIKGAEAAWDGELSATLTLQAREARAVTLHARIRNPKLWAFWQPNLYVAQFTLVNREDQSDSFHTQFGIRTVATEGADILLNGRAVFLAGIARHEEWPDTGRTATWDRIRDDLQQMRSELHVNYVRTAHYPNHVYTAMLLDRLGLSTASEIPLWQFTRDHFEIQEEKRLSDQMWREMVFSQYNRPSVLMWSTQNESVEVKLRTVYNTRLVHDLKTRYPDGRLTTQSAAADQPGAHDPSMEPLDVASWTMYFGIFHGGTYYEGTKKFLEDANRLWPNKPIVNTEYGHWSGENNVVSDSQIETYKETLKALMEYAVINPDGTRNHDGFVAGIDYWIMYDWYVNHNNWIDTFGIYHMDRKTIKPVGELIRADYRTFTEHEGGFVK</sequence>
<name>A0A3D9S501_9BACL</name>
<accession>A0A3D9S501</accession>
<evidence type="ECO:0000259" key="4">
    <source>
        <dbReference type="Pfam" id="PF00703"/>
    </source>
</evidence>
<dbReference type="Gene3D" id="2.60.120.260">
    <property type="entry name" value="Galactose-binding domain-like"/>
    <property type="match status" value="1"/>
</dbReference>
<dbReference type="PANTHER" id="PTHR42732">
    <property type="entry name" value="BETA-GALACTOSIDASE"/>
    <property type="match status" value="1"/>
</dbReference>
<dbReference type="Pfam" id="PF02837">
    <property type="entry name" value="Glyco_hydro_2_N"/>
    <property type="match status" value="1"/>
</dbReference>
<evidence type="ECO:0000313" key="8">
    <source>
        <dbReference type="Proteomes" id="UP000256304"/>
    </source>
</evidence>
<dbReference type="PANTHER" id="PTHR42732:SF1">
    <property type="entry name" value="BETA-MANNOSIDASE"/>
    <property type="match status" value="1"/>
</dbReference>
<proteinExistence type="inferred from homology"/>
<dbReference type="InterPro" id="IPR006104">
    <property type="entry name" value="Glyco_hydro_2_N"/>
</dbReference>
<feature type="domain" description="Glycosyl hydrolases family 2 sugar binding" evidence="6">
    <location>
        <begin position="46"/>
        <end position="218"/>
    </location>
</feature>
<dbReference type="InterPro" id="IPR017853">
    <property type="entry name" value="GH"/>
</dbReference>
<evidence type="ECO:0000256" key="1">
    <source>
        <dbReference type="ARBA" id="ARBA00007401"/>
    </source>
</evidence>
<keyword evidence="2" id="KW-0378">Hydrolase</keyword>
<evidence type="ECO:0000256" key="2">
    <source>
        <dbReference type="ARBA" id="ARBA00022801"/>
    </source>
</evidence>
<protein>
    <submittedName>
        <fullName evidence="7">Beta-glucuronidase</fullName>
    </submittedName>
</protein>
<dbReference type="GO" id="GO:0005975">
    <property type="term" value="P:carbohydrate metabolic process"/>
    <property type="evidence" value="ECO:0007669"/>
    <property type="project" value="InterPro"/>
</dbReference>
<dbReference type="RefSeq" id="WP_116189331.1">
    <property type="nucleotide sequence ID" value="NZ_QTTN01000012.1"/>
</dbReference>
<dbReference type="InterPro" id="IPR013783">
    <property type="entry name" value="Ig-like_fold"/>
</dbReference>
<reference evidence="7 8" key="1">
    <citation type="submission" date="2018-08" db="EMBL/GenBank/DDBJ databases">
        <title>Genomic Encyclopedia of Type Strains, Phase III (KMG-III): the genomes of soil and plant-associated and newly described type strains.</title>
        <authorList>
            <person name="Whitman W."/>
        </authorList>
    </citation>
    <scope>NUCLEOTIDE SEQUENCE [LARGE SCALE GENOMIC DNA]</scope>
    <source>
        <strain evidence="7 8">CGMCC 1.10966</strain>
    </source>
</reference>
<feature type="domain" description="Glycoside hydrolase family 2 catalytic" evidence="5">
    <location>
        <begin position="353"/>
        <end position="586"/>
    </location>
</feature>
<dbReference type="InterPro" id="IPR006102">
    <property type="entry name" value="Ig-like_GH2"/>
</dbReference>
<evidence type="ECO:0000259" key="5">
    <source>
        <dbReference type="Pfam" id="PF02836"/>
    </source>
</evidence>